<evidence type="ECO:0000313" key="4">
    <source>
        <dbReference type="EMBL" id="HIR57032.1"/>
    </source>
</evidence>
<dbReference type="InterPro" id="IPR025277">
    <property type="entry name" value="Apiosidase-like_cat_dom"/>
</dbReference>
<dbReference type="Gene3D" id="2.60.40.3950">
    <property type="match status" value="1"/>
</dbReference>
<dbReference type="InterPro" id="IPR017853">
    <property type="entry name" value="GH"/>
</dbReference>
<dbReference type="AlphaFoldDB" id="A0A9D1DQI1"/>
<feature type="domain" description="DUF5060" evidence="2">
    <location>
        <begin position="11"/>
        <end position="75"/>
    </location>
</feature>
<evidence type="ECO:0000313" key="5">
    <source>
        <dbReference type="Proteomes" id="UP000886785"/>
    </source>
</evidence>
<dbReference type="PANTHER" id="PTHR37836:SF2">
    <property type="entry name" value="DUF4038 DOMAIN-CONTAINING PROTEIN"/>
    <property type="match status" value="1"/>
</dbReference>
<proteinExistence type="predicted"/>
<reference evidence="4" key="2">
    <citation type="journal article" date="2021" name="PeerJ">
        <title>Extensive microbial diversity within the chicken gut microbiome revealed by metagenomics and culture.</title>
        <authorList>
            <person name="Gilroy R."/>
            <person name="Ravi A."/>
            <person name="Getino M."/>
            <person name="Pursley I."/>
            <person name="Horton D.L."/>
            <person name="Alikhan N.F."/>
            <person name="Baker D."/>
            <person name="Gharbi K."/>
            <person name="Hall N."/>
            <person name="Watson M."/>
            <person name="Adriaenssens E.M."/>
            <person name="Foster-Nyarko E."/>
            <person name="Jarju S."/>
            <person name="Secka A."/>
            <person name="Antonio M."/>
            <person name="Oren A."/>
            <person name="Chaudhuri R.R."/>
            <person name="La Ragione R."/>
            <person name="Hildebrand F."/>
            <person name="Pallen M.J."/>
        </authorList>
    </citation>
    <scope>NUCLEOTIDE SEQUENCE</scope>
    <source>
        <strain evidence="4">ChiSjej1B19-7085</strain>
    </source>
</reference>
<reference evidence="4" key="1">
    <citation type="submission" date="2020-10" db="EMBL/GenBank/DDBJ databases">
        <authorList>
            <person name="Gilroy R."/>
        </authorList>
    </citation>
    <scope>NUCLEOTIDE SEQUENCE</scope>
    <source>
        <strain evidence="4">ChiSjej1B19-7085</strain>
    </source>
</reference>
<dbReference type="InterPro" id="IPR032260">
    <property type="entry name" value="DUF5060"/>
</dbReference>
<dbReference type="Pfam" id="PF16586">
    <property type="entry name" value="DUF5060"/>
    <property type="match status" value="1"/>
</dbReference>
<accession>A0A9D1DQI1</accession>
<dbReference type="SUPFAM" id="SSF51445">
    <property type="entry name" value="(Trans)glycosidases"/>
    <property type="match status" value="1"/>
</dbReference>
<sequence>MEMKFDYPESVEQWGILEISLEGRSDGNPFTDYSVTGDFYGKNEVKRAEGFYDGDGIYKVRFMPSFSGEYTFVISGTGFDGTAEGKFEVFPASDKNHGPVRVFNTFHFAYADGTPYYPVGTTCYAWTHQPEETQEKTLRTLEQGYFNKIRFCVFPKHYDFNFADPVTFPYEGTPCDNSGITQENFGSYKPDNPENHWDFTRFCPEHFRSMERRIRQLMDLGIEADIIVMHPYDRWGFSEMSAEDDDRYVHYLIARFAAFRNVWWSLANEYDLMKKSIADWERIASIFCEYDPYCRLRSIHNCHAFYDYTAPWITHCCIQRQDDYKCAELTGEYRARYRKPVVLDEIAYEGNLPHGWGNISGKELVRRFWESAVRGGYAGHGETYFSGGGNIWWSHGGELHGESQERIRFLHSILQKTPGLGLKPVDLHWDGASAAAENGDFYYLIYFGFHRPSYREYDFGPEPYTVEVIDTWEMTSAVLGTFRGKVRIPLPGKEYMALRICRPD</sequence>
<dbReference type="Gene3D" id="2.60.40.10">
    <property type="entry name" value="Immunoglobulins"/>
    <property type="match status" value="1"/>
</dbReference>
<evidence type="ECO:0000259" key="3">
    <source>
        <dbReference type="Pfam" id="PF18310"/>
    </source>
</evidence>
<gene>
    <name evidence="4" type="ORF">IAA54_05130</name>
</gene>
<feature type="domain" description="DUF5605" evidence="3">
    <location>
        <begin position="429"/>
        <end position="500"/>
    </location>
</feature>
<dbReference type="Pfam" id="PF18310">
    <property type="entry name" value="DUF5605"/>
    <property type="match status" value="1"/>
</dbReference>
<evidence type="ECO:0000259" key="2">
    <source>
        <dbReference type="Pfam" id="PF16586"/>
    </source>
</evidence>
<comment type="caution">
    <text evidence="4">The sequence shown here is derived from an EMBL/GenBank/DDBJ whole genome shotgun (WGS) entry which is preliminary data.</text>
</comment>
<name>A0A9D1DQI1_9FIRM</name>
<dbReference type="InterPro" id="IPR041239">
    <property type="entry name" value="DUF5605"/>
</dbReference>
<organism evidence="4 5">
    <name type="scientific">Candidatus Gallacutalibacter pullicola</name>
    <dbReference type="NCBI Taxonomy" id="2840830"/>
    <lineage>
        <taxon>Bacteria</taxon>
        <taxon>Bacillati</taxon>
        <taxon>Bacillota</taxon>
        <taxon>Clostridia</taxon>
        <taxon>Eubacteriales</taxon>
        <taxon>Candidatus Gallacutalibacter</taxon>
    </lineage>
</organism>
<protein>
    <submittedName>
        <fullName evidence="4">DUF5605 domain-containing protein</fullName>
    </submittedName>
</protein>
<dbReference type="PANTHER" id="PTHR37836">
    <property type="entry name" value="LMO1036 PROTEIN"/>
    <property type="match status" value="1"/>
</dbReference>
<dbReference type="Pfam" id="PF13204">
    <property type="entry name" value="Apiosidase"/>
    <property type="match status" value="1"/>
</dbReference>
<feature type="domain" description="Apiosidase-like catalytic" evidence="1">
    <location>
        <begin position="107"/>
        <end position="398"/>
    </location>
</feature>
<dbReference type="EMBL" id="DVHF01000057">
    <property type="protein sequence ID" value="HIR57032.1"/>
    <property type="molecule type" value="Genomic_DNA"/>
</dbReference>
<dbReference type="InterPro" id="IPR013783">
    <property type="entry name" value="Ig-like_fold"/>
</dbReference>
<dbReference type="Proteomes" id="UP000886785">
    <property type="component" value="Unassembled WGS sequence"/>
</dbReference>
<evidence type="ECO:0000259" key="1">
    <source>
        <dbReference type="Pfam" id="PF13204"/>
    </source>
</evidence>
<dbReference type="Gene3D" id="3.20.20.80">
    <property type="entry name" value="Glycosidases"/>
    <property type="match status" value="1"/>
</dbReference>